<dbReference type="KEGG" id="pmet:G4Y79_02285"/>
<evidence type="ECO:0000256" key="1">
    <source>
        <dbReference type="SAM" id="MobiDB-lite"/>
    </source>
</evidence>
<proteinExistence type="predicted"/>
<feature type="region of interest" description="Disordered" evidence="1">
    <location>
        <begin position="225"/>
        <end position="244"/>
    </location>
</feature>
<accession>A0A7S8EA96</accession>
<dbReference type="PANTHER" id="PTHR43019">
    <property type="entry name" value="SERINE ENDOPROTEASE DEGS"/>
    <property type="match status" value="1"/>
</dbReference>
<protein>
    <submittedName>
        <fullName evidence="2">Trypsin-like peptidase domain-containing protein</fullName>
    </submittedName>
</protein>
<dbReference type="PRINTS" id="PR00834">
    <property type="entry name" value="PROTEASES2C"/>
</dbReference>
<dbReference type="SUPFAM" id="SSF50494">
    <property type="entry name" value="Trypsin-like serine proteases"/>
    <property type="match status" value="1"/>
</dbReference>
<dbReference type="InterPro" id="IPR001940">
    <property type="entry name" value="Peptidase_S1C"/>
</dbReference>
<evidence type="ECO:0000313" key="3">
    <source>
        <dbReference type="Proteomes" id="UP000594468"/>
    </source>
</evidence>
<organism evidence="2 3">
    <name type="scientific">Phototrophicus methaneseepsis</name>
    <dbReference type="NCBI Taxonomy" id="2710758"/>
    <lineage>
        <taxon>Bacteria</taxon>
        <taxon>Bacillati</taxon>
        <taxon>Chloroflexota</taxon>
        <taxon>Candidatus Thermofontia</taxon>
        <taxon>Phototrophicales</taxon>
        <taxon>Phototrophicaceae</taxon>
        <taxon>Phototrophicus</taxon>
    </lineage>
</organism>
<dbReference type="InterPro" id="IPR043504">
    <property type="entry name" value="Peptidase_S1_PA_chymotrypsin"/>
</dbReference>
<reference evidence="2 3" key="1">
    <citation type="submission" date="2020-02" db="EMBL/GenBank/DDBJ databases">
        <authorList>
            <person name="Zheng R.K."/>
            <person name="Sun C.M."/>
        </authorList>
    </citation>
    <scope>NUCLEOTIDE SEQUENCE [LARGE SCALE GENOMIC DNA]</scope>
    <source>
        <strain evidence="3">rifampicinis</strain>
    </source>
</reference>
<dbReference type="PANTHER" id="PTHR43019:SF23">
    <property type="entry name" value="PROTEASE DO-LIKE 5, CHLOROPLASTIC"/>
    <property type="match status" value="1"/>
</dbReference>
<dbReference type="GO" id="GO:0006508">
    <property type="term" value="P:proteolysis"/>
    <property type="evidence" value="ECO:0007669"/>
    <property type="project" value="InterPro"/>
</dbReference>
<dbReference type="Pfam" id="PF13365">
    <property type="entry name" value="Trypsin_2"/>
    <property type="match status" value="1"/>
</dbReference>
<gene>
    <name evidence="2" type="ORF">G4Y79_02285</name>
</gene>
<evidence type="ECO:0000313" key="2">
    <source>
        <dbReference type="EMBL" id="QPC83225.1"/>
    </source>
</evidence>
<dbReference type="EMBL" id="CP062983">
    <property type="protein sequence ID" value="QPC83225.1"/>
    <property type="molecule type" value="Genomic_DNA"/>
</dbReference>
<dbReference type="AlphaFoldDB" id="A0A7S8EA96"/>
<sequence>MASAQMEGDAIDEIAKSVVQIVALQGGEPVWVGSGTIVTRDGLIFTNRHVVEGADDFIISMLDDPNELPVPSYYASIETMFPLDYGEFQLDFATLQIDRDIDGNAIFRTRLDLPFLDTTKFAEARRGDEVYVFGYPTIGDGYFVFTNGLISSIQNATVGSTRMPVFYQTNAEIAPGNSGGLATNGEGELLGIPTSVRSEDRTAARLSGIIPYSVVEAAVENRLVQPDTGPTIDNPDAPETTSSDAGMSIEITNVEWDAEFNGEAVVAIHMQVQAIGYLGTDLQVGVFFYYDDTDELTDVPAQLEDFMTPSGGLSAQDVITATYDNTIWDDLIFYVPLTAFPVESADRTAVMVGAIGVDNVGFDVISESWPYSVSAGTDTTTKSDSSGGAYEGVDVICPDGTTIQDGVEITVIQMRPGFEYTATVIGLGDYDPVLAVTPTLDGEGAYQAELCSDDDSVAAGYSVSLPTTGNVSASSRSARVRFSHSDSDFLNVSFIVGEYDRLPGEFVLVLEGMAATSADGIGDPFLLTATPNVLASPIPATLYMIGAESQLDPLMYLLNTDTMEPFETSAGQVICDDAGGDTCWGTSYAFGGGTVSRAGNRTYTADEYDPMISIPMNTPDATDPLAFTYVMTSYNQESSGQYIMVFHIGTE</sequence>
<dbReference type="InterPro" id="IPR009003">
    <property type="entry name" value="Peptidase_S1_PA"/>
</dbReference>
<keyword evidence="3" id="KW-1185">Reference proteome</keyword>
<dbReference type="Gene3D" id="2.40.10.10">
    <property type="entry name" value="Trypsin-like serine proteases"/>
    <property type="match status" value="2"/>
</dbReference>
<dbReference type="RefSeq" id="WP_195171292.1">
    <property type="nucleotide sequence ID" value="NZ_CP062983.1"/>
</dbReference>
<dbReference type="Proteomes" id="UP000594468">
    <property type="component" value="Chromosome"/>
</dbReference>
<dbReference type="GO" id="GO:0004252">
    <property type="term" value="F:serine-type endopeptidase activity"/>
    <property type="evidence" value="ECO:0007669"/>
    <property type="project" value="InterPro"/>
</dbReference>
<name>A0A7S8EA96_9CHLR</name>